<gene>
    <name evidence="2" type="ORF">EHV23_05795</name>
</gene>
<proteinExistence type="predicted"/>
<dbReference type="PANTHER" id="PTHR37310">
    <property type="entry name" value="CYTOPLASMIC PROTEIN-RELATED"/>
    <property type="match status" value="1"/>
</dbReference>
<comment type="caution">
    <text evidence="2">The sequence shown here is derived from an EMBL/GenBank/DDBJ whole genome shotgun (WGS) entry which is preliminary data.</text>
</comment>
<dbReference type="Pfam" id="PF03860">
    <property type="entry name" value="Csp"/>
    <property type="match status" value="1"/>
</dbReference>
<keyword evidence="3" id="KW-1185">Reference proteome</keyword>
<feature type="signal peptide" evidence="1">
    <location>
        <begin position="1"/>
        <end position="24"/>
    </location>
</feature>
<dbReference type="InterPro" id="IPR030913">
    <property type="entry name" value="Csp1_Cys_rich"/>
</dbReference>
<dbReference type="NCBIfam" id="TIGR04401">
    <property type="entry name" value="TAT_Cys_rich"/>
    <property type="match status" value="1"/>
</dbReference>
<organism evidence="2 3">
    <name type="scientific">Lautropia dentalis</name>
    <dbReference type="NCBI Taxonomy" id="2490857"/>
    <lineage>
        <taxon>Bacteria</taxon>
        <taxon>Pseudomonadati</taxon>
        <taxon>Pseudomonadota</taxon>
        <taxon>Betaproteobacteria</taxon>
        <taxon>Burkholderiales</taxon>
        <taxon>Burkholderiaceae</taxon>
        <taxon>Lautropia</taxon>
    </lineage>
</organism>
<dbReference type="RefSeq" id="WP_125095095.1">
    <property type="nucleotide sequence ID" value="NZ_RRUE01000001.1"/>
</dbReference>
<keyword evidence="1" id="KW-0732">Signal</keyword>
<evidence type="ECO:0000256" key="1">
    <source>
        <dbReference type="SAM" id="SignalP"/>
    </source>
</evidence>
<name>A0A426FSI9_9BURK</name>
<protein>
    <submittedName>
        <fullName evidence="2">Four-helix bundle copper-binding protein</fullName>
    </submittedName>
</protein>
<dbReference type="InterPro" id="IPR005560">
    <property type="entry name" value="Csp_YhjQ"/>
</dbReference>
<dbReference type="PANTHER" id="PTHR37310:SF1">
    <property type="entry name" value="CYTOPLASMIC PROTEIN"/>
    <property type="match status" value="1"/>
</dbReference>
<dbReference type="OrthoDB" id="5396211at2"/>
<feature type="chain" id="PRO_5019336338" evidence="1">
    <location>
        <begin position="25"/>
        <end position="164"/>
    </location>
</feature>
<accession>A0A426FSI9</accession>
<dbReference type="Proteomes" id="UP000270261">
    <property type="component" value="Unassembled WGS sequence"/>
</dbReference>
<dbReference type="AlphaFoldDB" id="A0A426FSI9"/>
<evidence type="ECO:0000313" key="2">
    <source>
        <dbReference type="EMBL" id="RRN45666.1"/>
    </source>
</evidence>
<evidence type="ECO:0000313" key="3">
    <source>
        <dbReference type="Proteomes" id="UP000270261"/>
    </source>
</evidence>
<reference evidence="2 3" key="1">
    <citation type="submission" date="2018-11" db="EMBL/GenBank/DDBJ databases">
        <title>Genome sequencing of Lautropia sp. KCOM 2505 (= ChDC F240).</title>
        <authorList>
            <person name="Kook J.-K."/>
            <person name="Park S.-N."/>
            <person name="Lim Y.K."/>
        </authorList>
    </citation>
    <scope>NUCLEOTIDE SEQUENCE [LARGE SCALE GENOMIC DNA]</scope>
    <source>
        <strain evidence="2 3">KCOM 2505</strain>
    </source>
</reference>
<dbReference type="Gene3D" id="1.20.1270.360">
    <property type="match status" value="1"/>
</dbReference>
<dbReference type="EMBL" id="RRUE01000001">
    <property type="protein sequence ID" value="RRN45666.1"/>
    <property type="molecule type" value="Genomic_DNA"/>
</dbReference>
<sequence length="164" mass="17262">MDRRSFIGSAAAASLASVSVAAVAAEKTGHNHAHMNHNQTPMNHNHHAMPMHSGLYDGVLAAAGKCVVDAEVCLAHCIRQLSEGDQSMADCAKGVNQMLALCKALESLAAQRSPLTPVLAKVCIEACKQCADACKEHAPHHAECKACYESCLACIEACEKVAVK</sequence>